<dbReference type="PROSITE" id="PS50297">
    <property type="entry name" value="ANK_REP_REGION"/>
    <property type="match status" value="1"/>
</dbReference>
<dbReference type="Pfam" id="PF00023">
    <property type="entry name" value="Ank"/>
    <property type="match status" value="1"/>
</dbReference>
<evidence type="ECO:0000256" key="3">
    <source>
        <dbReference type="PROSITE-ProRule" id="PRU00023"/>
    </source>
</evidence>
<feature type="repeat" description="ANK" evidence="3">
    <location>
        <begin position="138"/>
        <end position="173"/>
    </location>
</feature>
<accession>A0ABR1V2S0</accession>
<organism evidence="5 6">
    <name type="scientific">Apiospora hydei</name>
    <dbReference type="NCBI Taxonomy" id="1337664"/>
    <lineage>
        <taxon>Eukaryota</taxon>
        <taxon>Fungi</taxon>
        <taxon>Dikarya</taxon>
        <taxon>Ascomycota</taxon>
        <taxon>Pezizomycotina</taxon>
        <taxon>Sordariomycetes</taxon>
        <taxon>Xylariomycetidae</taxon>
        <taxon>Amphisphaeriales</taxon>
        <taxon>Apiosporaceae</taxon>
        <taxon>Apiospora</taxon>
    </lineage>
</organism>
<name>A0ABR1V2S0_9PEZI</name>
<dbReference type="InterPro" id="IPR036770">
    <property type="entry name" value="Ankyrin_rpt-contain_sf"/>
</dbReference>
<protein>
    <submittedName>
        <fullName evidence="5">Ankyrin repeat-containing domain protein</fullName>
    </submittedName>
</protein>
<feature type="region of interest" description="Disordered" evidence="4">
    <location>
        <begin position="496"/>
        <end position="547"/>
    </location>
</feature>
<dbReference type="Proteomes" id="UP001433268">
    <property type="component" value="Unassembled WGS sequence"/>
</dbReference>
<evidence type="ECO:0000313" key="5">
    <source>
        <dbReference type="EMBL" id="KAK8065227.1"/>
    </source>
</evidence>
<reference evidence="5 6" key="1">
    <citation type="submission" date="2023-01" db="EMBL/GenBank/DDBJ databases">
        <title>Analysis of 21 Apiospora genomes using comparative genomics revels a genus with tremendous synthesis potential of carbohydrate active enzymes and secondary metabolites.</title>
        <authorList>
            <person name="Sorensen T."/>
        </authorList>
    </citation>
    <scope>NUCLEOTIDE SEQUENCE [LARGE SCALE GENOMIC DNA]</scope>
    <source>
        <strain evidence="5 6">CBS 114990</strain>
    </source>
</reference>
<gene>
    <name evidence="5" type="ORF">PG997_011974</name>
</gene>
<evidence type="ECO:0000256" key="1">
    <source>
        <dbReference type="ARBA" id="ARBA00022737"/>
    </source>
</evidence>
<proteinExistence type="predicted"/>
<evidence type="ECO:0000256" key="4">
    <source>
        <dbReference type="SAM" id="MobiDB-lite"/>
    </source>
</evidence>
<dbReference type="RefSeq" id="XP_066661981.1">
    <property type="nucleotide sequence ID" value="XM_066816289.1"/>
</dbReference>
<feature type="compositionally biased region" description="Basic and acidic residues" evidence="4">
    <location>
        <begin position="531"/>
        <end position="544"/>
    </location>
</feature>
<dbReference type="SUPFAM" id="SSF48403">
    <property type="entry name" value="Ankyrin repeat"/>
    <property type="match status" value="2"/>
</dbReference>
<sequence length="605" mass="66204">MHPKVEWESDYAELEKKRGLTIQMILDAGANIELSPASLMLAAFIPLSPLDKLWDETFERIDRWTNHIASFEPDYALCDKLQRHGISLNKGVDGCNTLQTVLRKGCNFASVSYLIRNGVQVHSFSRRNDLENDQECIGDSTMLHDALIKVRVDRLKIVDLLLENGADLYAVTSKGISTLEASLRSVSLDQPRSEGIIDEAQQESRHIFWKLFRLMGPRHVSSLKFQQNSFLSYLNYLGESDDNIYAALDAVIDINSYGVCSGYSLLMHAIFLSRTTLATKFLERGCDVNLRIDSFPPHQQGLRADVNAPPTKCGMTALQIAAATGDLGIATVLLEKGADVNAKTGSHFDDNISDKRKLVYRKKDQHAVDFAAGAGHLDMVQLLVDAGGLSANPGVTGLDGGMFEARQEGHNGVVEYLQQHTGHQFSEEMYQALRAPSPQASVITGHRVDELELPSTGSECTDGERSCRCQPVVYGIGDQGNGPAEEIPAAQVLSMAPQSQSPTSGPIAHTTGPGPTNADPIVAPLYGTATEDPHIRDPMQRGEAENASTGELTQFQGNLDHIEANGQNWNGQTHEIGIDSKEGMSPMTRGILEWIEESDFDVYPS</sequence>
<keyword evidence="2 3" id="KW-0040">ANK repeat</keyword>
<dbReference type="GeneID" id="92049349"/>
<dbReference type="Gene3D" id="1.25.40.20">
    <property type="entry name" value="Ankyrin repeat-containing domain"/>
    <property type="match status" value="2"/>
</dbReference>
<dbReference type="InterPro" id="IPR002110">
    <property type="entry name" value="Ankyrin_rpt"/>
</dbReference>
<dbReference type="PANTHER" id="PTHR24123:SF33">
    <property type="entry name" value="PROTEIN HOS4"/>
    <property type="match status" value="1"/>
</dbReference>
<dbReference type="PROSITE" id="PS50088">
    <property type="entry name" value="ANK_REPEAT"/>
    <property type="match status" value="2"/>
</dbReference>
<dbReference type="EMBL" id="JAQQWN010000009">
    <property type="protein sequence ID" value="KAK8065227.1"/>
    <property type="molecule type" value="Genomic_DNA"/>
</dbReference>
<comment type="caution">
    <text evidence="5">The sequence shown here is derived from an EMBL/GenBank/DDBJ whole genome shotgun (WGS) entry which is preliminary data.</text>
</comment>
<feature type="repeat" description="ANK" evidence="3">
    <location>
        <begin position="313"/>
        <end position="345"/>
    </location>
</feature>
<dbReference type="SMART" id="SM00248">
    <property type="entry name" value="ANK"/>
    <property type="match status" value="5"/>
</dbReference>
<keyword evidence="1" id="KW-0677">Repeat</keyword>
<dbReference type="PANTHER" id="PTHR24123">
    <property type="entry name" value="ANKYRIN REPEAT-CONTAINING"/>
    <property type="match status" value="1"/>
</dbReference>
<evidence type="ECO:0000313" key="6">
    <source>
        <dbReference type="Proteomes" id="UP001433268"/>
    </source>
</evidence>
<evidence type="ECO:0000256" key="2">
    <source>
        <dbReference type="ARBA" id="ARBA00023043"/>
    </source>
</evidence>
<keyword evidence="6" id="KW-1185">Reference proteome</keyword>
<dbReference type="InterPro" id="IPR051165">
    <property type="entry name" value="Multifunctional_ANK_Repeat"/>
</dbReference>